<dbReference type="NCBIfam" id="TIGR00115">
    <property type="entry name" value="tig"/>
    <property type="match status" value="1"/>
</dbReference>
<evidence type="ECO:0000256" key="5">
    <source>
        <dbReference type="ARBA" id="ARBA00022618"/>
    </source>
</evidence>
<evidence type="ECO:0000256" key="3">
    <source>
        <dbReference type="ARBA" id="ARBA00005464"/>
    </source>
</evidence>
<comment type="caution">
    <text evidence="14">The sequence shown here is derived from an EMBL/GenBank/DDBJ whole genome shotgun (WGS) entry which is preliminary data.</text>
</comment>
<evidence type="ECO:0000256" key="6">
    <source>
        <dbReference type="ARBA" id="ARBA00023110"/>
    </source>
</evidence>
<dbReference type="PATRIC" id="fig|1110504.5.peg.586"/>
<dbReference type="Proteomes" id="UP000003181">
    <property type="component" value="Unassembled WGS sequence"/>
</dbReference>
<evidence type="ECO:0000256" key="1">
    <source>
        <dbReference type="ARBA" id="ARBA00000971"/>
    </source>
</evidence>
<dbReference type="AlphaFoldDB" id="I5D5L7"/>
<dbReference type="InterPro" id="IPR037041">
    <property type="entry name" value="Trigger_fac_C_sf"/>
</dbReference>
<sequence length="504" mass="57166">MSAKSIELNKEKGSVVVEYEFTGEKWTKIFNKTKANKIKKLKVDGFRPGKAPKHIVDKYVTPVTVASDSIHEAYNVFADEIFEEVKKQHENALQNAVLLELPVLAEESSVIKIEFPLLPDLSGIKLDESIKTKVGKLKVTEADIDSYLDELLSKNALLMPLGKKDKTKLGDVVTLKYKGFVNNEPFEGGEADQFDLKLGSKTFIDTFEDQLVGKSVGWKGEVNVTFPESYAVPTLKGQPAVFECEILDAKRLEKITLDEKNVKELHLPNVSTIEEARAYAKEILTVKKYAEIQRNVIDSLVAELVEKHQFAISDILVATGAQKRLEEIKANLKTQGIKFNDYLDLIKTSEADFNKLVLNEEKEVTKRLLVHEELMKQFKDKAEISEENKNLWAINIAFGQQFIPLQFVLQYMKQNPLAEGEEQNGQFTEAIKEVAITRLILAYLDKKTSDQNDKVALELANKLIKQAEEDIKKFEEEAKKIHEEELAEESKKAEEKSEENESKK</sequence>
<protein>
    <recommendedName>
        <fullName evidence="4 11">Trigger factor</fullName>
    </recommendedName>
</protein>
<dbReference type="InterPro" id="IPR046357">
    <property type="entry name" value="PPIase_dom_sf"/>
</dbReference>
<dbReference type="Pfam" id="PF05698">
    <property type="entry name" value="Trigger_C"/>
    <property type="match status" value="1"/>
</dbReference>
<keyword evidence="7 11" id="KW-0143">Chaperone</keyword>
<evidence type="ECO:0000313" key="15">
    <source>
        <dbReference type="Proteomes" id="UP000003181"/>
    </source>
</evidence>
<evidence type="ECO:0000256" key="4">
    <source>
        <dbReference type="ARBA" id="ARBA00016902"/>
    </source>
</evidence>
<dbReference type="GO" id="GO:0005737">
    <property type="term" value="C:cytoplasm"/>
    <property type="evidence" value="ECO:0007669"/>
    <property type="project" value="UniProtKB-SubCell"/>
</dbReference>
<evidence type="ECO:0000256" key="8">
    <source>
        <dbReference type="ARBA" id="ARBA00023235"/>
    </source>
</evidence>
<organism evidence="14 15">
    <name type="scientific">Mycoplasmopsis agalactiae 14628</name>
    <dbReference type="NCBI Taxonomy" id="1110504"/>
    <lineage>
        <taxon>Bacteria</taxon>
        <taxon>Bacillati</taxon>
        <taxon>Mycoplasmatota</taxon>
        <taxon>Mycoplasmoidales</taxon>
        <taxon>Metamycoplasmataceae</taxon>
        <taxon>Mycoplasmopsis</taxon>
    </lineage>
</organism>
<evidence type="ECO:0000256" key="2">
    <source>
        <dbReference type="ARBA" id="ARBA00004496"/>
    </source>
</evidence>
<evidence type="ECO:0000256" key="12">
    <source>
        <dbReference type="SAM" id="MobiDB-lite"/>
    </source>
</evidence>
<keyword evidence="6 10" id="KW-0697">Rotamase</keyword>
<dbReference type="GO" id="GO:0003755">
    <property type="term" value="F:peptidyl-prolyl cis-trans isomerase activity"/>
    <property type="evidence" value="ECO:0007669"/>
    <property type="project" value="UniProtKB-KW"/>
</dbReference>
<dbReference type="SUPFAM" id="SSF54534">
    <property type="entry name" value="FKBP-like"/>
    <property type="match status" value="1"/>
</dbReference>
<dbReference type="InterPro" id="IPR008881">
    <property type="entry name" value="Trigger_fac_ribosome-bd_bac"/>
</dbReference>
<proteinExistence type="inferred from homology"/>
<feature type="domain" description="PPIase FKBP-type" evidence="13">
    <location>
        <begin position="170"/>
        <end position="271"/>
    </location>
</feature>
<name>I5D5L7_MYCAA</name>
<comment type="similarity">
    <text evidence="3 11">Belongs to the FKBP-type PPIase family. Tig subfamily.</text>
</comment>
<gene>
    <name evidence="14" type="primary">tig</name>
    <name evidence="14" type="ORF">MAGb_5930</name>
</gene>
<dbReference type="OrthoDB" id="9767721at2"/>
<dbReference type="Gene3D" id="3.30.70.1050">
    <property type="entry name" value="Trigger factor ribosome-binding domain"/>
    <property type="match status" value="1"/>
</dbReference>
<dbReference type="GO" id="GO:0051301">
    <property type="term" value="P:cell division"/>
    <property type="evidence" value="ECO:0007669"/>
    <property type="project" value="UniProtKB-KW"/>
</dbReference>
<keyword evidence="9 11" id="KW-0131">Cell cycle</keyword>
<comment type="catalytic activity">
    <reaction evidence="1 10">
        <text>[protein]-peptidylproline (omega=180) = [protein]-peptidylproline (omega=0)</text>
        <dbReference type="Rhea" id="RHEA:16237"/>
        <dbReference type="Rhea" id="RHEA-COMP:10747"/>
        <dbReference type="Rhea" id="RHEA-COMP:10748"/>
        <dbReference type="ChEBI" id="CHEBI:83833"/>
        <dbReference type="ChEBI" id="CHEBI:83834"/>
        <dbReference type="EC" id="5.2.1.8"/>
    </reaction>
</comment>
<dbReference type="Pfam" id="PF00254">
    <property type="entry name" value="FKBP_C"/>
    <property type="match status" value="1"/>
</dbReference>
<reference evidence="14 15" key="1">
    <citation type="journal article" date="2012" name="Appl. Environ. Microbiol.">
        <title>Emergence of Atypical Mycoplasma agalactiae Strains Harboring a New Prophage and Associated with an Alpine Wild Ungulate Mortality Episode.</title>
        <authorList>
            <person name="Tardy F."/>
            <person name="Baranowski E."/>
            <person name="Nouvel L.X."/>
            <person name="Mick V."/>
            <person name="Manso-Silvan L."/>
            <person name="Thiaucourt F."/>
            <person name="Thebault P."/>
            <person name="Breton M."/>
            <person name="Sirand-Pugnet P."/>
            <person name="Blanchard A."/>
            <person name="Garnier A."/>
            <person name="Gibert P."/>
            <person name="Game Y."/>
            <person name="Poumarat F."/>
            <person name="Citti C."/>
        </authorList>
    </citation>
    <scope>NUCLEOTIDE SEQUENCE [LARGE SCALE GENOMIC DNA]</scope>
    <source>
        <strain evidence="14 15">14628</strain>
    </source>
</reference>
<comment type="subcellular location">
    <subcellularLocation>
        <location evidence="2">Cytoplasm</location>
    </subcellularLocation>
</comment>
<accession>I5D5L7</accession>
<dbReference type="SUPFAM" id="SSF102735">
    <property type="entry name" value="Trigger factor ribosome-binding domain"/>
    <property type="match status" value="1"/>
</dbReference>
<dbReference type="GO" id="GO:0006457">
    <property type="term" value="P:protein folding"/>
    <property type="evidence" value="ECO:0007669"/>
    <property type="project" value="InterPro"/>
</dbReference>
<evidence type="ECO:0000256" key="10">
    <source>
        <dbReference type="PROSITE-ProRule" id="PRU00277"/>
    </source>
</evidence>
<dbReference type="Gene3D" id="3.10.50.40">
    <property type="match status" value="1"/>
</dbReference>
<dbReference type="InterPro" id="IPR036611">
    <property type="entry name" value="Trigger_fac_ribosome-bd_sf"/>
</dbReference>
<dbReference type="InterPro" id="IPR027304">
    <property type="entry name" value="Trigger_fact/SurA_dom_sf"/>
</dbReference>
<dbReference type="GO" id="GO:0015031">
    <property type="term" value="P:protein transport"/>
    <property type="evidence" value="ECO:0007669"/>
    <property type="project" value="InterPro"/>
</dbReference>
<dbReference type="InterPro" id="IPR008880">
    <property type="entry name" value="Trigger_fac_C"/>
</dbReference>
<dbReference type="STRING" id="1110504.MAGb_5930"/>
<feature type="region of interest" description="Disordered" evidence="12">
    <location>
        <begin position="483"/>
        <end position="504"/>
    </location>
</feature>
<dbReference type="RefSeq" id="WP_004024330.1">
    <property type="nucleotide sequence ID" value="NZ_AJPR01000011.1"/>
</dbReference>
<dbReference type="PROSITE" id="PS50059">
    <property type="entry name" value="FKBP_PPIASE"/>
    <property type="match status" value="1"/>
</dbReference>
<dbReference type="SUPFAM" id="SSF109998">
    <property type="entry name" value="Triger factor/SurA peptide-binding domain-like"/>
    <property type="match status" value="1"/>
</dbReference>
<evidence type="ECO:0000256" key="9">
    <source>
        <dbReference type="ARBA" id="ARBA00023306"/>
    </source>
</evidence>
<evidence type="ECO:0000259" key="13">
    <source>
        <dbReference type="PROSITE" id="PS50059"/>
    </source>
</evidence>
<keyword evidence="5 11" id="KW-0132">Cell division</keyword>
<evidence type="ECO:0000256" key="7">
    <source>
        <dbReference type="ARBA" id="ARBA00023186"/>
    </source>
</evidence>
<evidence type="ECO:0000256" key="11">
    <source>
        <dbReference type="RuleBase" id="RU003914"/>
    </source>
</evidence>
<dbReference type="Gene3D" id="1.10.3120.10">
    <property type="entry name" value="Trigger factor, C-terminal domain"/>
    <property type="match status" value="1"/>
</dbReference>
<dbReference type="Pfam" id="PF05697">
    <property type="entry name" value="Trigger_N"/>
    <property type="match status" value="1"/>
</dbReference>
<dbReference type="InterPro" id="IPR001179">
    <property type="entry name" value="PPIase_FKBP_dom"/>
</dbReference>
<comment type="function">
    <text evidence="11">Involved in protein export. Acts as a chaperone by maintaining the newly synthesized protein in an open conformation.</text>
</comment>
<keyword evidence="8 10" id="KW-0413">Isomerase</keyword>
<dbReference type="EMBL" id="AJPR01000011">
    <property type="protein sequence ID" value="EIN14976.1"/>
    <property type="molecule type" value="Genomic_DNA"/>
</dbReference>
<evidence type="ECO:0000313" key="14">
    <source>
        <dbReference type="EMBL" id="EIN14976.1"/>
    </source>
</evidence>
<dbReference type="InterPro" id="IPR005215">
    <property type="entry name" value="Trig_fac"/>
</dbReference>